<reference evidence="12 13" key="1">
    <citation type="submission" date="2018-10" db="EMBL/GenBank/DDBJ databases">
        <title>A high-quality apple genome assembly.</title>
        <authorList>
            <person name="Hu J."/>
        </authorList>
    </citation>
    <scope>NUCLEOTIDE SEQUENCE [LARGE SCALE GENOMIC DNA]</scope>
    <source>
        <strain evidence="13">cv. HFTH1</strain>
        <tissue evidence="12">Young leaf</tissue>
    </source>
</reference>
<dbReference type="SUPFAM" id="SSF118290">
    <property type="entry name" value="WRKY DNA-binding domain"/>
    <property type="match status" value="1"/>
</dbReference>
<evidence type="ECO:0000256" key="2">
    <source>
        <dbReference type="ARBA" id="ARBA00022737"/>
    </source>
</evidence>
<dbReference type="Pfam" id="PF03106">
    <property type="entry name" value="WRKY"/>
    <property type="match status" value="1"/>
</dbReference>
<evidence type="ECO:0000256" key="6">
    <source>
        <dbReference type="ARBA" id="ARBA00023163"/>
    </source>
</evidence>
<protein>
    <submittedName>
        <fullName evidence="12">Uncharacterized protein</fullName>
    </submittedName>
</protein>
<keyword evidence="7" id="KW-0539">Nucleus</keyword>
<feature type="region of interest" description="Disordered" evidence="9">
    <location>
        <begin position="178"/>
        <end position="222"/>
    </location>
</feature>
<dbReference type="GO" id="GO:0043565">
    <property type="term" value="F:sequence-specific DNA binding"/>
    <property type="evidence" value="ECO:0007669"/>
    <property type="project" value="InterPro"/>
</dbReference>
<keyword evidence="5" id="KW-0238">DNA-binding</keyword>
<dbReference type="InterPro" id="IPR003657">
    <property type="entry name" value="WRKY_dom"/>
</dbReference>
<dbReference type="InterPro" id="IPR050511">
    <property type="entry name" value="AMPK_gamma/SDS23_families"/>
</dbReference>
<comment type="caution">
    <text evidence="12">The sequence shown here is derived from an EMBL/GenBank/DDBJ whole genome shotgun (WGS) entry which is preliminary data.</text>
</comment>
<keyword evidence="3" id="KW-0805">Transcription regulation</keyword>
<dbReference type="PROSITE" id="PS50811">
    <property type="entry name" value="WRKY"/>
    <property type="match status" value="1"/>
</dbReference>
<name>A0A498IDE8_MALDO</name>
<dbReference type="SMART" id="SM00774">
    <property type="entry name" value="WRKY"/>
    <property type="match status" value="1"/>
</dbReference>
<evidence type="ECO:0000256" key="1">
    <source>
        <dbReference type="ARBA" id="ARBA00004123"/>
    </source>
</evidence>
<evidence type="ECO:0000313" key="12">
    <source>
        <dbReference type="EMBL" id="RXH79591.1"/>
    </source>
</evidence>
<keyword evidence="6" id="KW-0804">Transcription</keyword>
<evidence type="ECO:0000313" key="13">
    <source>
        <dbReference type="Proteomes" id="UP000290289"/>
    </source>
</evidence>
<evidence type="ECO:0000256" key="8">
    <source>
        <dbReference type="PROSITE-ProRule" id="PRU00703"/>
    </source>
</evidence>
<dbReference type="GO" id="GO:0005634">
    <property type="term" value="C:nucleus"/>
    <property type="evidence" value="ECO:0007669"/>
    <property type="project" value="UniProtKB-SubCell"/>
</dbReference>
<dbReference type="CDD" id="cd02205">
    <property type="entry name" value="CBS_pair_SF"/>
    <property type="match status" value="2"/>
</dbReference>
<evidence type="ECO:0000259" key="10">
    <source>
        <dbReference type="PROSITE" id="PS50811"/>
    </source>
</evidence>
<organism evidence="12 13">
    <name type="scientific">Malus domestica</name>
    <name type="common">Apple</name>
    <name type="synonym">Pyrus malus</name>
    <dbReference type="NCBI Taxonomy" id="3750"/>
    <lineage>
        <taxon>Eukaryota</taxon>
        <taxon>Viridiplantae</taxon>
        <taxon>Streptophyta</taxon>
        <taxon>Embryophyta</taxon>
        <taxon>Tracheophyta</taxon>
        <taxon>Spermatophyta</taxon>
        <taxon>Magnoliopsida</taxon>
        <taxon>eudicotyledons</taxon>
        <taxon>Gunneridae</taxon>
        <taxon>Pentapetalae</taxon>
        <taxon>rosids</taxon>
        <taxon>fabids</taxon>
        <taxon>Rosales</taxon>
        <taxon>Rosaceae</taxon>
        <taxon>Amygdaloideae</taxon>
        <taxon>Maleae</taxon>
        <taxon>Malus</taxon>
    </lineage>
</organism>
<feature type="domain" description="CBS" evidence="11">
    <location>
        <begin position="1045"/>
        <end position="1111"/>
    </location>
</feature>
<dbReference type="InterPro" id="IPR036576">
    <property type="entry name" value="WRKY_dom_sf"/>
</dbReference>
<feature type="domain" description="CBS" evidence="11">
    <location>
        <begin position="913"/>
        <end position="982"/>
    </location>
</feature>
<evidence type="ECO:0000259" key="11">
    <source>
        <dbReference type="PROSITE" id="PS51371"/>
    </source>
</evidence>
<sequence length="1437" mass="155194">MPKRPSKALMENDNTHEESSSLGKTILEDKTVKSDGDHEEGTPMEITKDELQSAKAEMVEATEENERLKLLLSQISKDYQSLQMHFHGLLQNGGETKKCTDTSGSTALDLTHEQNTEEADLVSLSLGRTSSSIDQPRKDGRIKKISQLSTNGKDDDDDNGMLNGAGLALELGCKFEPAADQSTDNSSGGPKEDDLAEIWPPSKTLKTTRSRDDEVSQQTHLKKARVSVRVRCDDHTIYDGCQWRKYGQKIAKGNPCPRAYYRCSVSASCPVQRSSEDMSILTTTYEGSHNHPLPMSATAMASTTSAAASMLQSHSSTSQQDLINSTTAPISASTNLEGVNFSGTSTLSQNSRLPQKHFYFPNSSISTNNSHPTITLDLTVPSPSHFGIFPSASGSSFSSNPRYPSTSLNFSSSLDHNNALQLQSPWNNINHTASGYFNYGNRINQVGSALNVGKQPIFQEHNILYQSYSYIQNKKPSPPPLHHPQMFTDSMATATKAITSNPNFQSALAAALTSFVGNGSTSSTTGIRESHLSTGTIVESASGLKLKRDAQPQEQEVKGTSPKISSYDAYFDTIQSRKKLSRPLQENLTFAFSKVPVSSFQGVPGGKVVEIQADTSIAEAVKTLSNHHILSAPVRNPEADASADWRERYLGIVDYSAILLWVLETSAFSPSAHSTAAVVGGAGAMGAIGAVALGITGPAALAGLTAAAVCSAVAGSAVGKIGAAEDKGEGRDSPTDADKLSEELDSVILQDEPFKTTTVRSLLKSFRWESFLPVGTDSSMLTVLLLLSKYRMRNVPVIELGQPDIKNFITQSAVVQGLEGCKGMEWFDCIAAKSISDLGLPFMSSNEVISTNVDDPVLEAFKKMRENQIGGLPVVQGPKKKIVGNVSISDIRFSLLKPELFNNFRNLSVRDFMNTISERQGRQILPITCNLQSTLGDVIETLASKSVHRVYVVDDEGEVVGVITLRDVISCFIFEPPNHFDVYLGFAKEQIMRQVDMAQEVKERSKLSSYDAYFETIQSRKKLPRPLQEVLTNAFAKIPVSSFPAVPGGKVIEIPADTSVGDAVKILSENNILSAPVSNPEADTSSDWRGRYLGLIDYSAIILWVLESAELAAIAISATSATAAGVGAGAVGAIGALALGVTGPAAVVGLTAAAVGAAVAGGAAAEKGIAKDAPTAADELGKDFYNVILNDEPFKSTTVRSILKSFRWAPFIPVATDSSMLSVMLLLSKYRLRNVPVIEPGQPNIKNYITQSGLVQGLERCRGRDWFDCIAAKPISDFGLPFMSSEEVISITSNDLILEAFKRMRDNKIGGLPVVEGPKKNIVGNVSIRDIRYLLLKPELFSNFRKLTVRDFMSTIATTNEIGKVIQPITCKLRSPLGNVIESLASKSVHRIHVVAGEEGEVVGVITLRDVISCFIYEPPDHLNNYMGFAVKEMLNQ</sequence>
<dbReference type="SMART" id="SM00116">
    <property type="entry name" value="CBS"/>
    <property type="match status" value="8"/>
</dbReference>
<dbReference type="PROSITE" id="PS51371">
    <property type="entry name" value="CBS"/>
    <property type="match status" value="5"/>
</dbReference>
<keyword evidence="13" id="KW-1185">Reference proteome</keyword>
<accession>A0A498IDE8</accession>
<evidence type="ECO:0000256" key="5">
    <source>
        <dbReference type="ARBA" id="ARBA00023125"/>
    </source>
</evidence>
<proteinExistence type="predicted"/>
<dbReference type="Gene3D" id="2.20.25.80">
    <property type="entry name" value="WRKY domain"/>
    <property type="match status" value="1"/>
</dbReference>
<feature type="domain" description="CBS" evidence="11">
    <location>
        <begin position="1283"/>
        <end position="1342"/>
    </location>
</feature>
<gene>
    <name evidence="12" type="ORF">DVH24_040738</name>
</gene>
<dbReference type="GO" id="GO:0003700">
    <property type="term" value="F:DNA-binding transcription factor activity"/>
    <property type="evidence" value="ECO:0007669"/>
    <property type="project" value="InterPro"/>
</dbReference>
<evidence type="ECO:0000256" key="7">
    <source>
        <dbReference type="ARBA" id="ARBA00023242"/>
    </source>
</evidence>
<dbReference type="PANTHER" id="PTHR13780">
    <property type="entry name" value="AMP-ACTIVATED PROTEIN KINASE, GAMMA REGULATORY SUBUNIT"/>
    <property type="match status" value="1"/>
</dbReference>
<evidence type="ECO:0000256" key="4">
    <source>
        <dbReference type="ARBA" id="ARBA00023122"/>
    </source>
</evidence>
<keyword evidence="4 8" id="KW-0129">CBS domain</keyword>
<dbReference type="Pfam" id="PF00571">
    <property type="entry name" value="CBS"/>
    <property type="match status" value="4"/>
</dbReference>
<feature type="region of interest" description="Disordered" evidence="9">
    <location>
        <begin position="1"/>
        <end position="50"/>
    </location>
</feature>
<comment type="subcellular location">
    <subcellularLocation>
        <location evidence="1">Nucleus</location>
    </subcellularLocation>
</comment>
<evidence type="ECO:0000256" key="9">
    <source>
        <dbReference type="SAM" id="MobiDB-lite"/>
    </source>
</evidence>
<dbReference type="STRING" id="3750.A0A498IDE8"/>
<feature type="domain" description="CBS" evidence="11">
    <location>
        <begin position="1362"/>
        <end position="1422"/>
    </location>
</feature>
<evidence type="ECO:0000256" key="3">
    <source>
        <dbReference type="ARBA" id="ARBA00023015"/>
    </source>
</evidence>
<feature type="compositionally biased region" description="Basic and acidic residues" evidence="9">
    <location>
        <begin position="26"/>
        <end position="50"/>
    </location>
</feature>
<dbReference type="Proteomes" id="UP000290289">
    <property type="component" value="Chromosome 13"/>
</dbReference>
<dbReference type="Gene3D" id="3.10.580.10">
    <property type="entry name" value="CBS-domain"/>
    <property type="match status" value="4"/>
</dbReference>
<dbReference type="PANTHER" id="PTHR13780:SF47">
    <property type="entry name" value="SNF1-RELATED PROTEIN KINASE REGULATORY SUBUNIT GAMMA-1-LIKE"/>
    <property type="match status" value="1"/>
</dbReference>
<keyword evidence="2" id="KW-0677">Repeat</keyword>
<feature type="domain" description="CBS" evidence="11">
    <location>
        <begin position="843"/>
        <end position="901"/>
    </location>
</feature>
<dbReference type="InterPro" id="IPR000644">
    <property type="entry name" value="CBS_dom"/>
</dbReference>
<dbReference type="InterPro" id="IPR046342">
    <property type="entry name" value="CBS_dom_sf"/>
</dbReference>
<feature type="domain" description="WRKY" evidence="10">
    <location>
        <begin position="232"/>
        <end position="294"/>
    </location>
</feature>
<dbReference type="EMBL" id="RDQH01000339">
    <property type="protein sequence ID" value="RXH79591.1"/>
    <property type="molecule type" value="Genomic_DNA"/>
</dbReference>
<feature type="region of interest" description="Disordered" evidence="9">
    <location>
        <begin position="121"/>
        <end position="161"/>
    </location>
</feature>
<dbReference type="SUPFAM" id="SSF54631">
    <property type="entry name" value="CBS-domain pair"/>
    <property type="match status" value="4"/>
</dbReference>